<comment type="pathway">
    <text evidence="2">Bacterial outer membrane biogenesis; LPS core biosynthesis.</text>
</comment>
<keyword evidence="7" id="KW-0448">Lipopolysaccharide biosynthesis</keyword>
<dbReference type="NCBIfam" id="TIGR02193">
    <property type="entry name" value="heptsyl_trn_I"/>
    <property type="match status" value="1"/>
</dbReference>
<gene>
    <name evidence="13" type="primary">rfaC_4</name>
    <name evidence="13" type="ORF">GALL_150300</name>
</gene>
<name>A0A1J5SRY0_9ZZZZ</name>
<evidence type="ECO:0000256" key="1">
    <source>
        <dbReference type="ARBA" id="ARBA00004515"/>
    </source>
</evidence>
<sequence length="329" mass="36359">MHILIIKTTSLGDVVHNFPVITDIKKHFPNALIDWVVEESFADVLALHSGINKVIPVAIRRWRKTLLSKQTWHEISAFKQQLQSIKYDVVIDTQGLLKSGLITYLSNSPNKCGYDKASAREPIASNFYHHRCTVSRELHAVTRNRQLVALALGYTLDIAALDYDIYVPANLDIQDTTVTLPSRFIMALHGTSRDSKLWPENDWIALGKQLQTQGLALVLPWGNDAELNRAKRIASQLEQAIVLPKQRIAALASIIQKAQAVVGVDTGLAHLAVALNKPVIAIYTDTNPSLTGLHGNALQGCVNLGGQHLQTSPQDVMLELEKFKIVAHA</sequence>
<dbReference type="GO" id="GO:0005829">
    <property type="term" value="C:cytosol"/>
    <property type="evidence" value="ECO:0007669"/>
    <property type="project" value="TreeGrafter"/>
</dbReference>
<dbReference type="InterPro" id="IPR002201">
    <property type="entry name" value="Glyco_trans_9"/>
</dbReference>
<dbReference type="Pfam" id="PF01075">
    <property type="entry name" value="Glyco_transf_9"/>
    <property type="match status" value="1"/>
</dbReference>
<comment type="catalytic activity">
    <reaction evidence="12">
        <text>an alpha-Kdo-(2-&gt;4)-alpha-Kdo-(2-&gt;6)-lipid A + ADP-L-glycero-beta-D-manno-heptose = an L-alpha-D-Hep-(1-&gt;5)-[alpha-Kdo-(2-&gt;4)]-alpha-Kdo-(2-&gt;6)-lipid A + ADP + H(+)</text>
        <dbReference type="Rhea" id="RHEA:74067"/>
        <dbReference type="ChEBI" id="CHEBI:15378"/>
        <dbReference type="ChEBI" id="CHEBI:61506"/>
        <dbReference type="ChEBI" id="CHEBI:176431"/>
        <dbReference type="ChEBI" id="CHEBI:193068"/>
        <dbReference type="ChEBI" id="CHEBI:456216"/>
        <dbReference type="EC" id="2.4.99.23"/>
    </reaction>
</comment>
<keyword evidence="5" id="KW-0328">Glycosyltransferase</keyword>
<dbReference type="CDD" id="cd03789">
    <property type="entry name" value="GT9_LPS_heptosyltransferase"/>
    <property type="match status" value="1"/>
</dbReference>
<comment type="caution">
    <text evidence="13">The sequence shown here is derived from an EMBL/GenBank/DDBJ whole genome shotgun (WGS) entry which is preliminary data.</text>
</comment>
<dbReference type="SUPFAM" id="SSF53756">
    <property type="entry name" value="UDP-Glycosyltransferase/glycogen phosphorylase"/>
    <property type="match status" value="1"/>
</dbReference>
<evidence type="ECO:0000256" key="11">
    <source>
        <dbReference type="ARBA" id="ARBA00044330"/>
    </source>
</evidence>
<dbReference type="Gene3D" id="3.40.50.2000">
    <property type="entry name" value="Glycogen Phosphorylase B"/>
    <property type="match status" value="2"/>
</dbReference>
<reference evidence="13" key="1">
    <citation type="submission" date="2016-10" db="EMBL/GenBank/DDBJ databases">
        <title>Sequence of Gallionella enrichment culture.</title>
        <authorList>
            <person name="Poehlein A."/>
            <person name="Muehling M."/>
            <person name="Daniel R."/>
        </authorList>
    </citation>
    <scope>NUCLEOTIDE SEQUENCE</scope>
</reference>
<comment type="subcellular location">
    <subcellularLocation>
        <location evidence="1">Cell inner membrane</location>
        <topology evidence="1">Peripheral membrane protein</topology>
        <orientation evidence="1">Cytoplasmic side</orientation>
    </subcellularLocation>
</comment>
<organism evidence="13">
    <name type="scientific">mine drainage metagenome</name>
    <dbReference type="NCBI Taxonomy" id="410659"/>
    <lineage>
        <taxon>unclassified sequences</taxon>
        <taxon>metagenomes</taxon>
        <taxon>ecological metagenomes</taxon>
    </lineage>
</organism>
<evidence type="ECO:0000256" key="12">
    <source>
        <dbReference type="ARBA" id="ARBA00049201"/>
    </source>
</evidence>
<evidence type="ECO:0000256" key="10">
    <source>
        <dbReference type="ARBA" id="ARBA00044190"/>
    </source>
</evidence>
<keyword evidence="4" id="KW-0997">Cell inner membrane</keyword>
<keyword evidence="6 13" id="KW-0808">Transferase</keyword>
<dbReference type="InterPro" id="IPR051199">
    <property type="entry name" value="LPS_LOS_Heptosyltrfase"/>
</dbReference>
<dbReference type="InterPro" id="IPR011908">
    <property type="entry name" value="LipoPS_heptosylTferase-I"/>
</dbReference>
<evidence type="ECO:0000256" key="7">
    <source>
        <dbReference type="ARBA" id="ARBA00022985"/>
    </source>
</evidence>
<dbReference type="PANTHER" id="PTHR30160">
    <property type="entry name" value="TETRAACYLDISACCHARIDE 4'-KINASE-RELATED"/>
    <property type="match status" value="1"/>
</dbReference>
<evidence type="ECO:0000256" key="2">
    <source>
        <dbReference type="ARBA" id="ARBA00004713"/>
    </source>
</evidence>
<accession>A0A1J5SRY0</accession>
<evidence type="ECO:0000313" key="13">
    <source>
        <dbReference type="EMBL" id="OIR02822.1"/>
    </source>
</evidence>
<dbReference type="AlphaFoldDB" id="A0A1J5SRY0"/>
<dbReference type="GO" id="GO:0008713">
    <property type="term" value="F:ADP-heptose-lipopolysaccharide heptosyltransferase activity"/>
    <property type="evidence" value="ECO:0007669"/>
    <property type="project" value="TreeGrafter"/>
</dbReference>
<evidence type="ECO:0000256" key="9">
    <source>
        <dbReference type="ARBA" id="ARBA00044041"/>
    </source>
</evidence>
<evidence type="ECO:0000256" key="5">
    <source>
        <dbReference type="ARBA" id="ARBA00022676"/>
    </source>
</evidence>
<evidence type="ECO:0000256" key="3">
    <source>
        <dbReference type="ARBA" id="ARBA00022475"/>
    </source>
</evidence>
<dbReference type="GO" id="GO:0009244">
    <property type="term" value="P:lipopolysaccharide core region biosynthetic process"/>
    <property type="evidence" value="ECO:0007669"/>
    <property type="project" value="InterPro"/>
</dbReference>
<dbReference type="EC" id="2.4.99.23" evidence="9"/>
<evidence type="ECO:0000256" key="8">
    <source>
        <dbReference type="ARBA" id="ARBA00023136"/>
    </source>
</evidence>
<dbReference type="EMBL" id="MLJW01000071">
    <property type="protein sequence ID" value="OIR02822.1"/>
    <property type="molecule type" value="Genomic_DNA"/>
</dbReference>
<keyword evidence="8" id="KW-0472">Membrane</keyword>
<evidence type="ECO:0000256" key="4">
    <source>
        <dbReference type="ARBA" id="ARBA00022519"/>
    </source>
</evidence>
<dbReference type="PANTHER" id="PTHR30160:SF19">
    <property type="entry name" value="LIPOPOLYSACCHARIDE HEPTOSYLTRANSFERASE 1"/>
    <property type="match status" value="1"/>
</dbReference>
<proteinExistence type="predicted"/>
<dbReference type="GO" id="GO:0005886">
    <property type="term" value="C:plasma membrane"/>
    <property type="evidence" value="ECO:0007669"/>
    <property type="project" value="UniProtKB-SubCell"/>
</dbReference>
<evidence type="ECO:0000256" key="6">
    <source>
        <dbReference type="ARBA" id="ARBA00022679"/>
    </source>
</evidence>
<keyword evidence="3" id="KW-1003">Cell membrane</keyword>
<protein>
    <recommendedName>
        <fullName evidence="10">Lipopolysaccharide heptosyltransferase 1</fullName>
        <ecNumber evidence="9">2.4.99.23</ecNumber>
    </recommendedName>
    <alternativeName>
        <fullName evidence="11">ADP-heptose:lipopolysaccharide heptosyltransferase I</fullName>
    </alternativeName>
</protein>